<dbReference type="PROSITE" id="PS51910">
    <property type="entry name" value="GH18_2"/>
    <property type="match status" value="1"/>
</dbReference>
<sequence length="394" mass="43179">MASSQSKPKPSWRTHSWNPFKSKKSQEQDQPDNVEETSPTLPINAVYYPNWRVYKGLPPSSLNLRYITHVFYAFAWVRNQGHLFFSDEHADTEIDINGDGSVKGCLNDLKSLKKRYPNIKTILSVGGGGEGSVPFPAVTCNGIVRSSFAQSARQMVDAFGFDGIDIDWEHPSDPKQGQHYVQLLAALRKELPAPKYLLTSALPAGEWALNNIDLGKASTLLDLINLMTYDFSGPWTNLCGHHAQLYSPKYPHNDAASVSCTSAVAYAKSKGVFARKILLGVPAYGRSFLGANKVGDCFTGHGGEEGTFEYLSLPRPGAVVNFDKDAGAVYCVGGDGGFVTYDDARTVQMKAQFALKEGLGGLFFWTGTGDTQDSTSLVETSYRSLYPQDSNREQ</sequence>
<keyword evidence="5" id="KW-0146">Chitin degradation</keyword>
<accession>A0A8H3EPB7</accession>
<dbReference type="GO" id="GO:0008843">
    <property type="term" value="F:endochitinase activity"/>
    <property type="evidence" value="ECO:0007669"/>
    <property type="project" value="UniProtKB-EC"/>
</dbReference>
<evidence type="ECO:0000313" key="12">
    <source>
        <dbReference type="EMBL" id="CAF9908894.1"/>
    </source>
</evidence>
<dbReference type="AlphaFoldDB" id="A0A8H3EPB7"/>
<dbReference type="GO" id="GO:0008061">
    <property type="term" value="F:chitin binding"/>
    <property type="evidence" value="ECO:0007669"/>
    <property type="project" value="InterPro"/>
</dbReference>
<keyword evidence="13" id="KW-1185">Reference proteome</keyword>
<dbReference type="Gene3D" id="3.20.20.80">
    <property type="entry name" value="Glycosidases"/>
    <property type="match status" value="1"/>
</dbReference>
<evidence type="ECO:0000256" key="8">
    <source>
        <dbReference type="ARBA" id="ARBA00023326"/>
    </source>
</evidence>
<dbReference type="PANTHER" id="PTHR11177">
    <property type="entry name" value="CHITINASE"/>
    <property type="match status" value="1"/>
</dbReference>
<organism evidence="12 13">
    <name type="scientific">Alectoria fallacina</name>
    <dbReference type="NCBI Taxonomy" id="1903189"/>
    <lineage>
        <taxon>Eukaryota</taxon>
        <taxon>Fungi</taxon>
        <taxon>Dikarya</taxon>
        <taxon>Ascomycota</taxon>
        <taxon>Pezizomycotina</taxon>
        <taxon>Lecanoromycetes</taxon>
        <taxon>OSLEUM clade</taxon>
        <taxon>Lecanoromycetidae</taxon>
        <taxon>Lecanorales</taxon>
        <taxon>Lecanorineae</taxon>
        <taxon>Parmeliaceae</taxon>
        <taxon>Alectoria</taxon>
    </lineage>
</organism>
<dbReference type="SUPFAM" id="SSF54556">
    <property type="entry name" value="Chitinase insertion domain"/>
    <property type="match status" value="1"/>
</dbReference>
<dbReference type="InterPro" id="IPR011583">
    <property type="entry name" value="Chitinase_II/V-like_cat"/>
</dbReference>
<dbReference type="PROSITE" id="PS01095">
    <property type="entry name" value="GH18_1"/>
    <property type="match status" value="1"/>
</dbReference>
<dbReference type="InterPro" id="IPR029070">
    <property type="entry name" value="Chitinase_insertion_sf"/>
</dbReference>
<keyword evidence="7 9" id="KW-0326">Glycosidase</keyword>
<evidence type="ECO:0000256" key="2">
    <source>
        <dbReference type="ARBA" id="ARBA00008682"/>
    </source>
</evidence>
<dbReference type="EMBL" id="CAJPDR010000032">
    <property type="protein sequence ID" value="CAF9908894.1"/>
    <property type="molecule type" value="Genomic_DNA"/>
</dbReference>
<comment type="similarity">
    <text evidence="2">Belongs to the glycosyl hydrolase 18 family. Chitinase class V subfamily.</text>
</comment>
<evidence type="ECO:0000256" key="3">
    <source>
        <dbReference type="ARBA" id="ARBA00012729"/>
    </source>
</evidence>
<evidence type="ECO:0000256" key="6">
    <source>
        <dbReference type="ARBA" id="ARBA00023277"/>
    </source>
</evidence>
<dbReference type="InterPro" id="IPR001579">
    <property type="entry name" value="Glyco_hydro_18_chit_AS"/>
</dbReference>
<evidence type="ECO:0000256" key="7">
    <source>
        <dbReference type="ARBA" id="ARBA00023295"/>
    </source>
</evidence>
<feature type="region of interest" description="Disordered" evidence="10">
    <location>
        <begin position="1"/>
        <end position="38"/>
    </location>
</feature>
<dbReference type="Pfam" id="PF00704">
    <property type="entry name" value="Glyco_hydro_18"/>
    <property type="match status" value="1"/>
</dbReference>
<dbReference type="InterPro" id="IPR000677">
    <property type="entry name" value="Chitinase-like"/>
</dbReference>
<feature type="compositionally biased region" description="Polar residues" evidence="10">
    <location>
        <begin position="1"/>
        <end position="19"/>
    </location>
</feature>
<dbReference type="SUPFAM" id="SSF51445">
    <property type="entry name" value="(Trans)glycosidases"/>
    <property type="match status" value="1"/>
</dbReference>
<dbReference type="InterPro" id="IPR001223">
    <property type="entry name" value="Glyco_hydro18_cat"/>
</dbReference>
<evidence type="ECO:0000256" key="5">
    <source>
        <dbReference type="ARBA" id="ARBA00023024"/>
    </source>
</evidence>
<dbReference type="OrthoDB" id="76388at2759"/>
<evidence type="ECO:0000256" key="9">
    <source>
        <dbReference type="RuleBase" id="RU000489"/>
    </source>
</evidence>
<gene>
    <name evidence="12" type="ORF">ALECFALPRED_005162</name>
</gene>
<dbReference type="InterPro" id="IPR050314">
    <property type="entry name" value="Glycosyl_Hydrlase_18"/>
</dbReference>
<reference evidence="12" key="1">
    <citation type="submission" date="2021-03" db="EMBL/GenBank/DDBJ databases">
        <authorList>
            <person name="Tagirdzhanova G."/>
        </authorList>
    </citation>
    <scope>NUCLEOTIDE SEQUENCE</scope>
</reference>
<evidence type="ECO:0000259" key="11">
    <source>
        <dbReference type="PROSITE" id="PS51910"/>
    </source>
</evidence>
<comment type="catalytic activity">
    <reaction evidence="1">
        <text>Random endo-hydrolysis of N-acetyl-beta-D-glucosaminide (1-&gt;4)-beta-linkages in chitin and chitodextrins.</text>
        <dbReference type="EC" id="3.2.1.14"/>
    </reaction>
</comment>
<feature type="domain" description="GH18" evidence="11">
    <location>
        <begin position="42"/>
        <end position="388"/>
    </location>
</feature>
<protein>
    <recommendedName>
        <fullName evidence="3">chitinase</fullName>
        <ecNumber evidence="3">3.2.1.14</ecNumber>
    </recommendedName>
</protein>
<proteinExistence type="inferred from homology"/>
<dbReference type="InterPro" id="IPR017853">
    <property type="entry name" value="GH"/>
</dbReference>
<evidence type="ECO:0000313" key="13">
    <source>
        <dbReference type="Proteomes" id="UP000664203"/>
    </source>
</evidence>
<evidence type="ECO:0000256" key="1">
    <source>
        <dbReference type="ARBA" id="ARBA00000822"/>
    </source>
</evidence>
<keyword evidence="8" id="KW-0624">Polysaccharide degradation</keyword>
<evidence type="ECO:0000256" key="4">
    <source>
        <dbReference type="ARBA" id="ARBA00022801"/>
    </source>
</evidence>
<dbReference type="GO" id="GO:0000272">
    <property type="term" value="P:polysaccharide catabolic process"/>
    <property type="evidence" value="ECO:0007669"/>
    <property type="project" value="UniProtKB-KW"/>
</dbReference>
<dbReference type="Proteomes" id="UP000664203">
    <property type="component" value="Unassembled WGS sequence"/>
</dbReference>
<dbReference type="PRINTS" id="PR00551">
    <property type="entry name" value="2SGLOBULIN"/>
</dbReference>
<dbReference type="SMART" id="SM00636">
    <property type="entry name" value="Glyco_18"/>
    <property type="match status" value="1"/>
</dbReference>
<dbReference type="EC" id="3.2.1.14" evidence="3"/>
<evidence type="ECO:0000256" key="10">
    <source>
        <dbReference type="SAM" id="MobiDB-lite"/>
    </source>
</evidence>
<keyword evidence="6" id="KW-0119">Carbohydrate metabolism</keyword>
<dbReference type="Gene3D" id="3.10.50.10">
    <property type="match status" value="1"/>
</dbReference>
<keyword evidence="4 9" id="KW-0378">Hydrolase</keyword>
<dbReference type="GO" id="GO:0006032">
    <property type="term" value="P:chitin catabolic process"/>
    <property type="evidence" value="ECO:0007669"/>
    <property type="project" value="UniProtKB-KW"/>
</dbReference>
<name>A0A8H3EPB7_9LECA</name>
<comment type="caution">
    <text evidence="12">The sequence shown here is derived from an EMBL/GenBank/DDBJ whole genome shotgun (WGS) entry which is preliminary data.</text>
</comment>
<dbReference type="PANTHER" id="PTHR11177:SF228">
    <property type="entry name" value="CHITINASE"/>
    <property type="match status" value="1"/>
</dbReference>
<dbReference type="GO" id="GO:0005576">
    <property type="term" value="C:extracellular region"/>
    <property type="evidence" value="ECO:0007669"/>
    <property type="project" value="TreeGrafter"/>
</dbReference>